<dbReference type="Proteomes" id="UP001595690">
    <property type="component" value="Unassembled WGS sequence"/>
</dbReference>
<keyword evidence="3" id="KW-1185">Reference proteome</keyword>
<feature type="region of interest" description="Disordered" evidence="1">
    <location>
        <begin position="35"/>
        <end position="93"/>
    </location>
</feature>
<evidence type="ECO:0000313" key="2">
    <source>
        <dbReference type="EMBL" id="MFC3894675.1"/>
    </source>
</evidence>
<organism evidence="2 3">
    <name type="scientific">Lentzea rhizosphaerae</name>
    <dbReference type="NCBI Taxonomy" id="2041025"/>
    <lineage>
        <taxon>Bacteria</taxon>
        <taxon>Bacillati</taxon>
        <taxon>Actinomycetota</taxon>
        <taxon>Actinomycetes</taxon>
        <taxon>Pseudonocardiales</taxon>
        <taxon>Pseudonocardiaceae</taxon>
        <taxon>Lentzea</taxon>
    </lineage>
</organism>
<sequence length="93" mass="9216">MNDFLMAAASATAGAPDTAALEALENAGLGAALAQAEAEVPSSSEQTSLTGQGGPLDSIVPAGTDNSGAPAMKPVLTANPNRTKAPIRQEVNR</sequence>
<dbReference type="RefSeq" id="WP_382376233.1">
    <property type="nucleotide sequence ID" value="NZ_JBHRZI010000019.1"/>
</dbReference>
<accession>A0ABV8BY71</accession>
<gene>
    <name evidence="2" type="ORF">ACFOWZ_24605</name>
</gene>
<feature type="compositionally biased region" description="Polar residues" evidence="1">
    <location>
        <begin position="41"/>
        <end position="50"/>
    </location>
</feature>
<reference evidence="3" key="1">
    <citation type="journal article" date="2019" name="Int. J. Syst. Evol. Microbiol.">
        <title>The Global Catalogue of Microorganisms (GCM) 10K type strain sequencing project: providing services to taxonomists for standard genome sequencing and annotation.</title>
        <authorList>
            <consortium name="The Broad Institute Genomics Platform"/>
            <consortium name="The Broad Institute Genome Sequencing Center for Infectious Disease"/>
            <person name="Wu L."/>
            <person name="Ma J."/>
        </authorList>
    </citation>
    <scope>NUCLEOTIDE SEQUENCE [LARGE SCALE GENOMIC DNA]</scope>
    <source>
        <strain evidence="3">CGMCC 4.7405</strain>
    </source>
</reference>
<name>A0ABV8BY71_9PSEU</name>
<evidence type="ECO:0000313" key="3">
    <source>
        <dbReference type="Proteomes" id="UP001595690"/>
    </source>
</evidence>
<dbReference type="EMBL" id="JBHRZI010000019">
    <property type="protein sequence ID" value="MFC3894675.1"/>
    <property type="molecule type" value="Genomic_DNA"/>
</dbReference>
<comment type="caution">
    <text evidence="2">The sequence shown here is derived from an EMBL/GenBank/DDBJ whole genome shotgun (WGS) entry which is preliminary data.</text>
</comment>
<protein>
    <submittedName>
        <fullName evidence="2">Uncharacterized protein</fullName>
    </submittedName>
</protein>
<evidence type="ECO:0000256" key="1">
    <source>
        <dbReference type="SAM" id="MobiDB-lite"/>
    </source>
</evidence>
<proteinExistence type="predicted"/>